<dbReference type="EMBL" id="VDEP01000205">
    <property type="protein sequence ID" value="KAA1123929.1"/>
    <property type="molecule type" value="Genomic_DNA"/>
</dbReference>
<evidence type="ECO:0000313" key="2">
    <source>
        <dbReference type="EMBL" id="KAA1123929.1"/>
    </source>
</evidence>
<protein>
    <submittedName>
        <fullName evidence="2">Uncharacterized protein</fullName>
    </submittedName>
</protein>
<reference evidence="2 3" key="1">
    <citation type="submission" date="2019-05" db="EMBL/GenBank/DDBJ databases">
        <title>Emergence of the Ug99 lineage of the wheat stem rust pathogen through somatic hybridization.</title>
        <authorList>
            <person name="Li F."/>
            <person name="Upadhyaya N.M."/>
            <person name="Sperschneider J."/>
            <person name="Matny O."/>
            <person name="Nguyen-Phuc H."/>
            <person name="Mago R."/>
            <person name="Raley C."/>
            <person name="Miller M.E."/>
            <person name="Silverstein K.A.T."/>
            <person name="Henningsen E."/>
            <person name="Hirsch C.D."/>
            <person name="Visser B."/>
            <person name="Pretorius Z.A."/>
            <person name="Steffenson B.J."/>
            <person name="Schwessinger B."/>
            <person name="Dodds P.N."/>
            <person name="Figueroa M."/>
        </authorList>
    </citation>
    <scope>NUCLEOTIDE SEQUENCE [LARGE SCALE GENOMIC DNA]</scope>
    <source>
        <strain evidence="2 3">Ug99</strain>
    </source>
</reference>
<comment type="caution">
    <text evidence="2">The sequence shown here is derived from an EMBL/GenBank/DDBJ whole genome shotgun (WGS) entry which is preliminary data.</text>
</comment>
<organism evidence="2 3">
    <name type="scientific">Puccinia graminis f. sp. tritici</name>
    <dbReference type="NCBI Taxonomy" id="56615"/>
    <lineage>
        <taxon>Eukaryota</taxon>
        <taxon>Fungi</taxon>
        <taxon>Dikarya</taxon>
        <taxon>Basidiomycota</taxon>
        <taxon>Pucciniomycotina</taxon>
        <taxon>Pucciniomycetes</taxon>
        <taxon>Pucciniales</taxon>
        <taxon>Pucciniaceae</taxon>
        <taxon>Puccinia</taxon>
    </lineage>
</organism>
<accession>A0A5B0REP1</accession>
<gene>
    <name evidence="2" type="ORF">PGTUg99_003785</name>
</gene>
<evidence type="ECO:0000256" key="1">
    <source>
        <dbReference type="SAM" id="MobiDB-lite"/>
    </source>
</evidence>
<feature type="compositionally biased region" description="Basic and acidic residues" evidence="1">
    <location>
        <begin position="18"/>
        <end position="27"/>
    </location>
</feature>
<name>A0A5B0REP1_PUCGR</name>
<dbReference type="AlphaFoldDB" id="A0A5B0REP1"/>
<proteinExistence type="predicted"/>
<feature type="region of interest" description="Disordered" evidence="1">
    <location>
        <begin position="1"/>
        <end position="56"/>
    </location>
</feature>
<dbReference type="Proteomes" id="UP000325313">
    <property type="component" value="Unassembled WGS sequence"/>
</dbReference>
<sequence>MAGWKENPPENKLLAQSRSEKRHRDEISISSPPSLEVGLDRNPPKQARLGTGPRPFDSCPNGLYAMNVIVRLLEAFLHIINRTRHPYNSSTLLSLPNERTSLNHHP</sequence>
<evidence type="ECO:0000313" key="3">
    <source>
        <dbReference type="Proteomes" id="UP000325313"/>
    </source>
</evidence>